<feature type="domain" description="HTH marR-type" evidence="4">
    <location>
        <begin position="8"/>
        <end position="143"/>
    </location>
</feature>
<protein>
    <submittedName>
        <fullName evidence="5">MarR family transcriptional regulator</fullName>
    </submittedName>
</protein>
<gene>
    <name evidence="5" type="ORF">KI809_04715</name>
</gene>
<dbReference type="Pfam" id="PF01047">
    <property type="entry name" value="MarR"/>
    <property type="match status" value="1"/>
</dbReference>
<dbReference type="PANTHER" id="PTHR42756:SF1">
    <property type="entry name" value="TRANSCRIPTIONAL REPRESSOR OF EMRAB OPERON"/>
    <property type="match status" value="1"/>
</dbReference>
<dbReference type="Proteomes" id="UP000811899">
    <property type="component" value="Unassembled WGS sequence"/>
</dbReference>
<keyword evidence="3" id="KW-0804">Transcription</keyword>
<dbReference type="RefSeq" id="WP_214170322.1">
    <property type="nucleotide sequence ID" value="NZ_JAHCVJ010000001.1"/>
</dbReference>
<organism evidence="5 6">
    <name type="scientific">Geoanaerobacter pelophilus</name>
    <dbReference type="NCBI Taxonomy" id="60036"/>
    <lineage>
        <taxon>Bacteria</taxon>
        <taxon>Pseudomonadati</taxon>
        <taxon>Thermodesulfobacteriota</taxon>
        <taxon>Desulfuromonadia</taxon>
        <taxon>Geobacterales</taxon>
        <taxon>Geobacteraceae</taxon>
        <taxon>Geoanaerobacter</taxon>
    </lineage>
</organism>
<dbReference type="PANTHER" id="PTHR42756">
    <property type="entry name" value="TRANSCRIPTIONAL REGULATOR, MARR"/>
    <property type="match status" value="1"/>
</dbReference>
<dbReference type="GO" id="GO:0003677">
    <property type="term" value="F:DNA binding"/>
    <property type="evidence" value="ECO:0007669"/>
    <property type="project" value="UniProtKB-KW"/>
</dbReference>
<evidence type="ECO:0000256" key="1">
    <source>
        <dbReference type="ARBA" id="ARBA00023015"/>
    </source>
</evidence>
<sequence length="154" mass="16954">MSKNAEAVSEVIDNLRRIFQAINEYSKNAERITGLTGPQLWALKILAIAAPLRLSDLARQMYLRPATVVGIIDRLEGKGLVTRTRSIQDRRAVDIDLSEMGRKVASKAPEVAQAMLLNGLEELTDDQFSRVADGMQLMVCVLGAEQITPQPLHG</sequence>
<dbReference type="SUPFAM" id="SSF46785">
    <property type="entry name" value="Winged helix' DNA-binding domain"/>
    <property type="match status" value="1"/>
</dbReference>
<dbReference type="InterPro" id="IPR036390">
    <property type="entry name" value="WH_DNA-bd_sf"/>
</dbReference>
<dbReference type="Gene3D" id="1.10.10.10">
    <property type="entry name" value="Winged helix-like DNA-binding domain superfamily/Winged helix DNA-binding domain"/>
    <property type="match status" value="1"/>
</dbReference>
<dbReference type="AlphaFoldDB" id="A0AAW4KYZ7"/>
<dbReference type="SMART" id="SM00347">
    <property type="entry name" value="HTH_MARR"/>
    <property type="match status" value="1"/>
</dbReference>
<evidence type="ECO:0000313" key="5">
    <source>
        <dbReference type="EMBL" id="MBT0663599.1"/>
    </source>
</evidence>
<dbReference type="PROSITE" id="PS01117">
    <property type="entry name" value="HTH_MARR_1"/>
    <property type="match status" value="1"/>
</dbReference>
<dbReference type="PRINTS" id="PR00598">
    <property type="entry name" value="HTHMARR"/>
</dbReference>
<dbReference type="InterPro" id="IPR000835">
    <property type="entry name" value="HTH_MarR-typ"/>
</dbReference>
<evidence type="ECO:0000313" key="6">
    <source>
        <dbReference type="Proteomes" id="UP000811899"/>
    </source>
</evidence>
<dbReference type="GO" id="GO:0003700">
    <property type="term" value="F:DNA-binding transcription factor activity"/>
    <property type="evidence" value="ECO:0007669"/>
    <property type="project" value="InterPro"/>
</dbReference>
<evidence type="ECO:0000259" key="4">
    <source>
        <dbReference type="PROSITE" id="PS50995"/>
    </source>
</evidence>
<accession>A0AAW4KYZ7</accession>
<dbReference type="EMBL" id="JAHCVJ010000001">
    <property type="protein sequence ID" value="MBT0663599.1"/>
    <property type="molecule type" value="Genomic_DNA"/>
</dbReference>
<reference evidence="5 6" key="1">
    <citation type="submission" date="2021-05" db="EMBL/GenBank/DDBJ databases">
        <title>The draft genome of Geobacter pelophilus DSM 12255.</title>
        <authorList>
            <person name="Xu Z."/>
            <person name="Masuda Y."/>
            <person name="Itoh H."/>
            <person name="Senoo K."/>
        </authorList>
    </citation>
    <scope>NUCLEOTIDE SEQUENCE [LARGE SCALE GENOMIC DNA]</scope>
    <source>
        <strain evidence="5 6">DSM 12255</strain>
    </source>
</reference>
<evidence type="ECO:0000256" key="3">
    <source>
        <dbReference type="ARBA" id="ARBA00023163"/>
    </source>
</evidence>
<keyword evidence="1" id="KW-0805">Transcription regulation</keyword>
<proteinExistence type="predicted"/>
<keyword evidence="2" id="KW-0238">DNA-binding</keyword>
<keyword evidence="6" id="KW-1185">Reference proteome</keyword>
<name>A0AAW4KYZ7_9BACT</name>
<comment type="caution">
    <text evidence="5">The sequence shown here is derived from an EMBL/GenBank/DDBJ whole genome shotgun (WGS) entry which is preliminary data.</text>
</comment>
<evidence type="ECO:0000256" key="2">
    <source>
        <dbReference type="ARBA" id="ARBA00023125"/>
    </source>
</evidence>
<dbReference type="PROSITE" id="PS50995">
    <property type="entry name" value="HTH_MARR_2"/>
    <property type="match status" value="1"/>
</dbReference>
<dbReference type="InterPro" id="IPR023187">
    <property type="entry name" value="Tscrpt_reg_MarR-type_CS"/>
</dbReference>
<dbReference type="InterPro" id="IPR036388">
    <property type="entry name" value="WH-like_DNA-bd_sf"/>
</dbReference>